<gene>
    <name evidence="3" type="ORF">A2Z22_03625</name>
</gene>
<organism evidence="3 4">
    <name type="scientific">Candidatus Woesebacteria bacterium RBG_16_34_12</name>
    <dbReference type="NCBI Taxonomy" id="1802480"/>
    <lineage>
        <taxon>Bacteria</taxon>
        <taxon>Candidatus Woeseibacteriota</taxon>
    </lineage>
</organism>
<accession>A0A1F7X7M3</accession>
<keyword evidence="1" id="KW-0175">Coiled coil</keyword>
<evidence type="ECO:0000256" key="1">
    <source>
        <dbReference type="SAM" id="Coils"/>
    </source>
</evidence>
<feature type="domain" description="Polysaccharide pyruvyl transferase" evidence="2">
    <location>
        <begin position="14"/>
        <end position="316"/>
    </location>
</feature>
<dbReference type="AlphaFoldDB" id="A0A1F7X7M3"/>
<evidence type="ECO:0000259" key="2">
    <source>
        <dbReference type="Pfam" id="PF04230"/>
    </source>
</evidence>
<reference evidence="3 4" key="1">
    <citation type="journal article" date="2016" name="Nat. Commun.">
        <title>Thousands of microbial genomes shed light on interconnected biogeochemical processes in an aquifer system.</title>
        <authorList>
            <person name="Anantharaman K."/>
            <person name="Brown C.T."/>
            <person name="Hug L.A."/>
            <person name="Sharon I."/>
            <person name="Castelle C.J."/>
            <person name="Probst A.J."/>
            <person name="Thomas B.C."/>
            <person name="Singh A."/>
            <person name="Wilkins M.J."/>
            <person name="Karaoz U."/>
            <person name="Brodie E.L."/>
            <person name="Williams K.H."/>
            <person name="Hubbard S.S."/>
            <person name="Banfield J.F."/>
        </authorList>
    </citation>
    <scope>NUCLEOTIDE SEQUENCE [LARGE SCALE GENOMIC DNA]</scope>
</reference>
<dbReference type="SUPFAM" id="SSF53756">
    <property type="entry name" value="UDP-Glycosyltransferase/glycogen phosphorylase"/>
    <property type="match status" value="2"/>
</dbReference>
<dbReference type="InterPro" id="IPR019896">
    <property type="entry name" value="Polysacch_pyruvyl_Trfase_CsaB"/>
</dbReference>
<proteinExistence type="predicted"/>
<dbReference type="PANTHER" id="PTHR36836:SF1">
    <property type="entry name" value="COLANIC ACID BIOSYNTHESIS PROTEIN WCAK"/>
    <property type="match status" value="1"/>
</dbReference>
<name>A0A1F7X7M3_9BACT</name>
<sequence>MKSILISGYYGFGNTGDEAILSGMIQQIREQIPDCSFVVVSGNPDETARMHGVNAISRIDFPRISQEIDKSDLVIVGGGGLFQDHHKIEISSIFTQPGLGIASYAIVPLMASMHLKPVMFYSQGFGPLFSKESKVFVSYVCNLADIITVRDLPSKELLEELGVNPEKITLTVDPAIGLIPVNKERVIEILKHENIDLDNKEIVCISVRQWEDKLVEEKYIEHIAQALQNFLDNHDAHLIFLPFQSYDQYNSDIEIAKKIIEKLKEKSRCHNILKIYDPAEIAGIMAEAKLVIGMRYHSVIFAAISDVPVVALSYDPKVSNLMKDLNLEEFSFDIFSKDISLLDEIIDNVWKNRTEIQKRLNKSLNVLKSRNYDSSIVHSFLGGPKVKGLYIDRKTDSQSYVSEKKYILKTIETIHYQAKLLSSLQLEYQNQVDSYKNQIKNLQIQINDLQSQNKNLKSEISGIYSSKSWKLVNLLRRCVDAPKSVIFELGAYILPEFIKKRLRKLFFKHVIIQSKEPLPDAVTQFLKEVNEKGKESLIIVLSGTKFLENEGQRPIRIAKELAKRGNYVLFAYWRWTHDECSDFGKTNDNIFLLSIDQLLNYSKQILEFEYSKEISKVFLMEFPHPSFFELISSGNSNGWITVYDILDDWDEFNKVGQAKWFDKDLEQYFVLNSDIVTAVSPALVEKIENHDTRYVKLLPNAVDFEVLSDKPARPLKKGKITIGYFGHLTSSWFDWDLIIGLANKNNDWIFHLIGYGAPEITLPENIVMYGKVAPQELSSYVKNWDVAIIPFKASNLSKSVDPIKIYEYLYFHIPVVVQGIPHLERYPYVLTATNPQEFEKCIEKAHNIHVSEIDNFLKNNTWEKRVDVLLEEIHKIRTTDSVKNMLFLKDKT</sequence>
<dbReference type="Pfam" id="PF04230">
    <property type="entry name" value="PS_pyruv_trans"/>
    <property type="match status" value="1"/>
</dbReference>
<dbReference type="GO" id="GO:0016740">
    <property type="term" value="F:transferase activity"/>
    <property type="evidence" value="ECO:0007669"/>
    <property type="project" value="UniProtKB-KW"/>
</dbReference>
<keyword evidence="3" id="KW-0808">Transferase</keyword>
<dbReference type="NCBIfam" id="TIGR03609">
    <property type="entry name" value="S_layer_CsaB"/>
    <property type="match status" value="1"/>
</dbReference>
<dbReference type="Gene3D" id="3.40.50.2000">
    <property type="entry name" value="Glycogen Phosphorylase B"/>
    <property type="match status" value="2"/>
</dbReference>
<protein>
    <submittedName>
        <fullName evidence="3">Polysaccharide pyruvyl transferase CsaB</fullName>
    </submittedName>
</protein>
<comment type="caution">
    <text evidence="3">The sequence shown here is derived from an EMBL/GenBank/DDBJ whole genome shotgun (WGS) entry which is preliminary data.</text>
</comment>
<evidence type="ECO:0000313" key="3">
    <source>
        <dbReference type="EMBL" id="OGM11054.1"/>
    </source>
</evidence>
<dbReference type="PANTHER" id="PTHR36836">
    <property type="entry name" value="COLANIC ACID BIOSYNTHESIS PROTEIN WCAK"/>
    <property type="match status" value="1"/>
</dbReference>
<dbReference type="InterPro" id="IPR007345">
    <property type="entry name" value="Polysacch_pyruvyl_Trfase"/>
</dbReference>
<evidence type="ECO:0000313" key="4">
    <source>
        <dbReference type="Proteomes" id="UP000177053"/>
    </source>
</evidence>
<dbReference type="EMBL" id="MGFS01000026">
    <property type="protein sequence ID" value="OGM11054.1"/>
    <property type="molecule type" value="Genomic_DNA"/>
</dbReference>
<feature type="coiled-coil region" evidence="1">
    <location>
        <begin position="425"/>
        <end position="459"/>
    </location>
</feature>
<dbReference type="Proteomes" id="UP000177053">
    <property type="component" value="Unassembled WGS sequence"/>
</dbReference>